<reference evidence="6 7" key="1">
    <citation type="submission" date="2019-06" db="EMBL/GenBank/DDBJ databases">
        <title>Whole genome shotgun sequence of Pseudonocardia hydrocarbonoxydans NBRC 14498.</title>
        <authorList>
            <person name="Hosoyama A."/>
            <person name="Uohara A."/>
            <person name="Ohji S."/>
            <person name="Ichikawa N."/>
        </authorList>
    </citation>
    <scope>NUCLEOTIDE SEQUENCE [LARGE SCALE GENOMIC DNA]</scope>
    <source>
        <strain evidence="6 7">NBRC 14498</strain>
    </source>
</reference>
<dbReference type="Proteomes" id="UP000320338">
    <property type="component" value="Unassembled WGS sequence"/>
</dbReference>
<name>A0A4Y3WP45_9PSEU</name>
<dbReference type="Pfam" id="PF13649">
    <property type="entry name" value="Methyltransf_25"/>
    <property type="match status" value="1"/>
</dbReference>
<feature type="domain" description="Ribosomal RNA adenine methylase transferase N-terminal" evidence="5">
    <location>
        <begin position="29"/>
        <end position="188"/>
    </location>
</feature>
<dbReference type="InterPro" id="IPR041698">
    <property type="entry name" value="Methyltransf_25"/>
</dbReference>
<comment type="caution">
    <text evidence="6">The sequence shown here is derived from an EMBL/GenBank/DDBJ whole genome shotgun (WGS) entry which is preliminary data.</text>
</comment>
<sequence>MPLRDTARFLHEFARDPLHTAALAPSSPALARAMTDPVAPGAVVVELGPGTGAFTRALQDREPARHLAVELNPRWAELLRRRYPDVEVAPADARSLPALLAERGITGVDAVVSGLPWIAYADGTLHRVIMDALAPTGVFTQFAYSATRWAPPARRRLAELRAHFAQVDTTPVVWRNLPPAVVHRARTPLR</sequence>
<dbReference type="CDD" id="cd02440">
    <property type="entry name" value="AdoMet_MTases"/>
    <property type="match status" value="1"/>
</dbReference>
<organism evidence="6 7">
    <name type="scientific">Pseudonocardia hydrocarbonoxydans</name>
    <dbReference type="NCBI Taxonomy" id="76726"/>
    <lineage>
        <taxon>Bacteria</taxon>
        <taxon>Bacillati</taxon>
        <taxon>Actinomycetota</taxon>
        <taxon>Actinomycetes</taxon>
        <taxon>Pseudonocardiales</taxon>
        <taxon>Pseudonocardiaceae</taxon>
        <taxon>Pseudonocardia</taxon>
    </lineage>
</organism>
<evidence type="ECO:0000256" key="1">
    <source>
        <dbReference type="ARBA" id="ARBA00022603"/>
    </source>
</evidence>
<evidence type="ECO:0000259" key="5">
    <source>
        <dbReference type="SMART" id="SM00650"/>
    </source>
</evidence>
<evidence type="ECO:0000256" key="4">
    <source>
        <dbReference type="ARBA" id="ARBA00022884"/>
    </source>
</evidence>
<dbReference type="GO" id="GO:0000179">
    <property type="term" value="F:rRNA (adenine-N6,N6-)-dimethyltransferase activity"/>
    <property type="evidence" value="ECO:0007669"/>
    <property type="project" value="InterPro"/>
</dbReference>
<dbReference type="SUPFAM" id="SSF53335">
    <property type="entry name" value="S-adenosyl-L-methionine-dependent methyltransferases"/>
    <property type="match status" value="1"/>
</dbReference>
<evidence type="ECO:0000313" key="6">
    <source>
        <dbReference type="EMBL" id="GEC19810.1"/>
    </source>
</evidence>
<dbReference type="InterPro" id="IPR001737">
    <property type="entry name" value="KsgA/Erm"/>
</dbReference>
<keyword evidence="4" id="KW-0694">RNA-binding</keyword>
<dbReference type="RefSeq" id="WP_307723961.1">
    <property type="nucleotide sequence ID" value="NZ_BAAARZ010000012.1"/>
</dbReference>
<dbReference type="EMBL" id="BJNG01000016">
    <property type="protein sequence ID" value="GEC19810.1"/>
    <property type="molecule type" value="Genomic_DNA"/>
</dbReference>
<dbReference type="GO" id="GO:0003723">
    <property type="term" value="F:RNA binding"/>
    <property type="evidence" value="ECO:0007669"/>
    <property type="project" value="UniProtKB-KW"/>
</dbReference>
<keyword evidence="3" id="KW-0949">S-adenosyl-L-methionine</keyword>
<keyword evidence="1 6" id="KW-0489">Methyltransferase</keyword>
<dbReference type="PANTHER" id="PTHR11727:SF14">
    <property type="entry name" value="BLL8166 PROTEIN"/>
    <property type="match status" value="1"/>
</dbReference>
<keyword evidence="7" id="KW-1185">Reference proteome</keyword>
<accession>A0A4Y3WP45</accession>
<keyword evidence="2 6" id="KW-0808">Transferase</keyword>
<proteinExistence type="predicted"/>
<evidence type="ECO:0000256" key="3">
    <source>
        <dbReference type="ARBA" id="ARBA00022691"/>
    </source>
</evidence>
<dbReference type="InterPro" id="IPR020598">
    <property type="entry name" value="rRNA_Ade_methylase_Trfase_N"/>
</dbReference>
<dbReference type="SMART" id="SM00650">
    <property type="entry name" value="rADc"/>
    <property type="match status" value="1"/>
</dbReference>
<dbReference type="AlphaFoldDB" id="A0A4Y3WP45"/>
<gene>
    <name evidence="6" type="ORF">PHY01_20930</name>
</gene>
<dbReference type="InterPro" id="IPR029063">
    <property type="entry name" value="SAM-dependent_MTases_sf"/>
</dbReference>
<dbReference type="PANTHER" id="PTHR11727">
    <property type="entry name" value="DIMETHYLADENOSINE TRANSFERASE"/>
    <property type="match status" value="1"/>
</dbReference>
<evidence type="ECO:0000256" key="2">
    <source>
        <dbReference type="ARBA" id="ARBA00022679"/>
    </source>
</evidence>
<protein>
    <submittedName>
        <fullName evidence="6">Methyltransferase</fullName>
    </submittedName>
</protein>
<evidence type="ECO:0000313" key="7">
    <source>
        <dbReference type="Proteomes" id="UP000320338"/>
    </source>
</evidence>
<dbReference type="Gene3D" id="3.40.50.150">
    <property type="entry name" value="Vaccinia Virus protein VP39"/>
    <property type="match status" value="1"/>
</dbReference>